<sequence>PLAPSSDKNKTVRKESSLELIEDNSSMKVDEITIISLENVIKDMVEATVISSLSEEKNSMKKEETLMDKESDSSDFIYIQSPILNTSVSQDQTAPRVVQAFKEQMKGVEPNNTRLEGADEDGFTL</sequence>
<accession>A0ACA9QV19</accession>
<feature type="non-terminal residue" evidence="1">
    <location>
        <position position="1"/>
    </location>
</feature>
<organism evidence="1 2">
    <name type="scientific">Dentiscutata heterogama</name>
    <dbReference type="NCBI Taxonomy" id="1316150"/>
    <lineage>
        <taxon>Eukaryota</taxon>
        <taxon>Fungi</taxon>
        <taxon>Fungi incertae sedis</taxon>
        <taxon>Mucoromycota</taxon>
        <taxon>Glomeromycotina</taxon>
        <taxon>Glomeromycetes</taxon>
        <taxon>Diversisporales</taxon>
        <taxon>Gigasporaceae</taxon>
        <taxon>Dentiscutata</taxon>
    </lineage>
</organism>
<proteinExistence type="predicted"/>
<keyword evidence="2" id="KW-1185">Reference proteome</keyword>
<evidence type="ECO:0000313" key="2">
    <source>
        <dbReference type="Proteomes" id="UP000789702"/>
    </source>
</evidence>
<gene>
    <name evidence="1" type="ORF">DHETER_LOCUS15538</name>
</gene>
<dbReference type="EMBL" id="CAJVPU010053611">
    <property type="protein sequence ID" value="CAG8765482.1"/>
    <property type="molecule type" value="Genomic_DNA"/>
</dbReference>
<comment type="caution">
    <text evidence="1">The sequence shown here is derived from an EMBL/GenBank/DDBJ whole genome shotgun (WGS) entry which is preliminary data.</text>
</comment>
<reference evidence="1" key="1">
    <citation type="submission" date="2021-06" db="EMBL/GenBank/DDBJ databases">
        <authorList>
            <person name="Kallberg Y."/>
            <person name="Tangrot J."/>
            <person name="Rosling A."/>
        </authorList>
    </citation>
    <scope>NUCLEOTIDE SEQUENCE</scope>
    <source>
        <strain evidence="1">IL203A</strain>
    </source>
</reference>
<feature type="non-terminal residue" evidence="1">
    <location>
        <position position="125"/>
    </location>
</feature>
<protein>
    <submittedName>
        <fullName evidence="1">5984_t:CDS:1</fullName>
    </submittedName>
</protein>
<dbReference type="Proteomes" id="UP000789702">
    <property type="component" value="Unassembled WGS sequence"/>
</dbReference>
<evidence type="ECO:0000313" key="1">
    <source>
        <dbReference type="EMBL" id="CAG8765482.1"/>
    </source>
</evidence>
<name>A0ACA9QV19_9GLOM</name>